<feature type="compositionally biased region" description="Low complexity" evidence="1">
    <location>
        <begin position="84"/>
        <end position="93"/>
    </location>
</feature>
<protein>
    <submittedName>
        <fullName evidence="2">Uncharacterized protein</fullName>
    </submittedName>
</protein>
<reference evidence="3" key="1">
    <citation type="submission" date="2017-02" db="EMBL/GenBank/DDBJ databases">
        <authorList>
            <person name="Varghese N."/>
            <person name="Submissions S."/>
        </authorList>
    </citation>
    <scope>NUCLEOTIDE SEQUENCE [LARGE SCALE GENOMIC DNA]</scope>
    <source>
        <strain evidence="3">SM117</strain>
    </source>
</reference>
<gene>
    <name evidence="2" type="ORF">SAMN06295987_1028</name>
</gene>
<keyword evidence="3" id="KW-1185">Reference proteome</keyword>
<organism evidence="2 3">
    <name type="scientific">Novosphingobium mathurense</name>
    <dbReference type="NCBI Taxonomy" id="428990"/>
    <lineage>
        <taxon>Bacteria</taxon>
        <taxon>Pseudomonadati</taxon>
        <taxon>Pseudomonadota</taxon>
        <taxon>Alphaproteobacteria</taxon>
        <taxon>Sphingomonadales</taxon>
        <taxon>Sphingomonadaceae</taxon>
        <taxon>Novosphingobium</taxon>
    </lineage>
</organism>
<feature type="compositionally biased region" description="Polar residues" evidence="1">
    <location>
        <begin position="62"/>
        <end position="81"/>
    </location>
</feature>
<dbReference type="AlphaFoldDB" id="A0A1U6HB87"/>
<sequence length="230" mass="25007">MSIADLIRSMAALGAPAEAIALAVEAIEAKDAEIAAREAVAEERRARDAKRKRDERAARRVQGQSADNPGTVQGESGTDPLSPSPSSSPQTPHQHPRPHTPANTEKPRAREATLLPADWEPEPLTGSAADAVASWRNGALERELDRFRDWAASTAGPNSRKKDWQAAWRNWVLKADDEGRNSDRRSGRSRTDRKSVREIGMGLASGHGTALDQAIALGFEHLDFIEGNVR</sequence>
<name>A0A1U6HB87_9SPHN</name>
<feature type="region of interest" description="Disordered" evidence="1">
    <location>
        <begin position="38"/>
        <end position="108"/>
    </location>
</feature>
<dbReference type="Proteomes" id="UP000190989">
    <property type="component" value="Unassembled WGS sequence"/>
</dbReference>
<accession>A0A1U6HB87</accession>
<dbReference type="EMBL" id="FVZE01000002">
    <property type="protein sequence ID" value="SLJ92890.1"/>
    <property type="molecule type" value="Genomic_DNA"/>
</dbReference>
<evidence type="ECO:0000313" key="3">
    <source>
        <dbReference type="Proteomes" id="UP000190989"/>
    </source>
</evidence>
<dbReference type="STRING" id="428990.SAMN06295987_1028"/>
<feature type="compositionally biased region" description="Basic and acidic residues" evidence="1">
    <location>
        <begin position="38"/>
        <end position="58"/>
    </location>
</feature>
<feature type="region of interest" description="Disordered" evidence="1">
    <location>
        <begin position="178"/>
        <end position="197"/>
    </location>
</feature>
<proteinExistence type="predicted"/>
<evidence type="ECO:0000256" key="1">
    <source>
        <dbReference type="SAM" id="MobiDB-lite"/>
    </source>
</evidence>
<evidence type="ECO:0000313" key="2">
    <source>
        <dbReference type="EMBL" id="SLJ92890.1"/>
    </source>
</evidence>